<keyword evidence="3" id="KW-0804">Transcription</keyword>
<keyword evidence="6" id="KW-1185">Reference proteome</keyword>
<dbReference type="EMBL" id="KI632305">
    <property type="protein sequence ID" value="EYU19171.1"/>
    <property type="molecule type" value="Genomic_DNA"/>
</dbReference>
<feature type="region of interest" description="Disordered" evidence="4">
    <location>
        <begin position="1"/>
        <end position="65"/>
    </location>
</feature>
<evidence type="ECO:0000256" key="3">
    <source>
        <dbReference type="ARBA" id="ARBA00023163"/>
    </source>
</evidence>
<dbReference type="InterPro" id="IPR040356">
    <property type="entry name" value="SPEAR"/>
</dbReference>
<feature type="compositionally biased region" description="Basic residues" evidence="4">
    <location>
        <begin position="34"/>
        <end position="46"/>
    </location>
</feature>
<accession>A0A022PTQ0</accession>
<evidence type="ECO:0000313" key="5">
    <source>
        <dbReference type="EMBL" id="EYU19171.1"/>
    </source>
</evidence>
<keyword evidence="1" id="KW-0678">Repressor</keyword>
<sequence>MATSVLTAASDHHHHPHQTTTPSSSPSSPPHDHHTVRRTSGRKKQPNKGSEKIKKQPQRGMGVEKLERLRLQKRWEKMTQPPTANHHHHHANFNIINTAAAATPFSDPVNLFGSANSLLPLRFGGYGAPIVGHMGLNPNPNPNPTQQSYHLGFHGQTAGVIGLAPDFFTKNVNLMIHNKEQLSSSSSSSPNVFLNCYSEHCNSCHKGVEVVAVHRRGPSRRSEGGRSTVLMEYEFFPAGKGYGADDGGGSDSSNNDDDELTAVMKMAAAGGGSETTTTSSSSTMAATGFQTSDFIDLSLKLSY</sequence>
<evidence type="ECO:0000313" key="6">
    <source>
        <dbReference type="Proteomes" id="UP000030748"/>
    </source>
</evidence>
<keyword evidence="2" id="KW-0805">Transcription regulation</keyword>
<dbReference type="GO" id="GO:0003700">
    <property type="term" value="F:DNA-binding transcription factor activity"/>
    <property type="evidence" value="ECO:0007669"/>
    <property type="project" value="InterPro"/>
</dbReference>
<proteinExistence type="predicted"/>
<evidence type="ECO:0000256" key="1">
    <source>
        <dbReference type="ARBA" id="ARBA00022491"/>
    </source>
</evidence>
<dbReference type="Proteomes" id="UP000030748">
    <property type="component" value="Unassembled WGS sequence"/>
</dbReference>
<protein>
    <submittedName>
        <fullName evidence="5">Uncharacterized protein</fullName>
    </submittedName>
</protein>
<evidence type="ECO:0000256" key="4">
    <source>
        <dbReference type="SAM" id="MobiDB-lite"/>
    </source>
</evidence>
<evidence type="ECO:0000256" key="2">
    <source>
        <dbReference type="ARBA" id="ARBA00023015"/>
    </source>
</evidence>
<dbReference type="PANTHER" id="PTHR33388">
    <property type="entry name" value="OS01G0212500 PROTEIN"/>
    <property type="match status" value="1"/>
</dbReference>
<dbReference type="PANTHER" id="PTHR33388:SF2">
    <property type="entry name" value="PROTEIN SPOROCYTELESS"/>
    <property type="match status" value="1"/>
</dbReference>
<organism evidence="5 6">
    <name type="scientific">Erythranthe guttata</name>
    <name type="common">Yellow monkey flower</name>
    <name type="synonym">Mimulus guttatus</name>
    <dbReference type="NCBI Taxonomy" id="4155"/>
    <lineage>
        <taxon>Eukaryota</taxon>
        <taxon>Viridiplantae</taxon>
        <taxon>Streptophyta</taxon>
        <taxon>Embryophyta</taxon>
        <taxon>Tracheophyta</taxon>
        <taxon>Spermatophyta</taxon>
        <taxon>Magnoliopsida</taxon>
        <taxon>eudicotyledons</taxon>
        <taxon>Gunneridae</taxon>
        <taxon>Pentapetalae</taxon>
        <taxon>asterids</taxon>
        <taxon>lamiids</taxon>
        <taxon>Lamiales</taxon>
        <taxon>Phrymaceae</taxon>
        <taxon>Erythranthe</taxon>
    </lineage>
</organism>
<dbReference type="AlphaFoldDB" id="A0A022PTQ0"/>
<gene>
    <name evidence="5" type="ORF">MIMGU_mgv1a010753mg</name>
</gene>
<reference evidence="5 6" key="1">
    <citation type="journal article" date="2013" name="Proc. Natl. Acad. Sci. U.S.A.">
        <title>Fine-scale variation in meiotic recombination in Mimulus inferred from population shotgun sequencing.</title>
        <authorList>
            <person name="Hellsten U."/>
            <person name="Wright K.M."/>
            <person name="Jenkins J."/>
            <person name="Shu S."/>
            <person name="Yuan Y."/>
            <person name="Wessler S.R."/>
            <person name="Schmutz J."/>
            <person name="Willis J.H."/>
            <person name="Rokhsar D.S."/>
        </authorList>
    </citation>
    <scope>NUCLEOTIDE SEQUENCE [LARGE SCALE GENOMIC DNA]</scope>
    <source>
        <strain evidence="6">cv. DUN x IM62</strain>
    </source>
</reference>
<dbReference type="STRING" id="4155.A0A022PTQ0"/>
<name>A0A022PTQ0_ERYGU</name>